<dbReference type="SUPFAM" id="SSF56672">
    <property type="entry name" value="DNA/RNA polymerases"/>
    <property type="match status" value="1"/>
</dbReference>
<protein>
    <recommendedName>
        <fullName evidence="3">Peptidase aspartic putative domain-containing protein</fullName>
    </recommendedName>
</protein>
<comment type="caution">
    <text evidence="1">The sequence shown here is derived from an EMBL/GenBank/DDBJ whole genome shotgun (WGS) entry which is preliminary data.</text>
</comment>
<sequence>MVMKNAACEGKCADLTTLYDQLESHLRELDTLGRSKEKFADFLSPLVESCLPEDVLRAWERHRTSSILNNDAELPENSQRSLENLMDFLRQEVNGEEMISFARSRFECQGKETLSQGLFGGNQIPEAEHYRYTINVERIDGKFSCQMSVLDQPKICTTIPRVRDKHLLAELENHGIVLTDIGEETPSIRLLLGADVFGRILSERIEVLKSGISAIETSLGWSILGSEKKKTVVNMATLCLQNFEIPKIWELENLGIVHPTERKATKSLENETLAHFQETVKKIDNRYEVALPRLARHPPVYDMYDVAESRLLSVTKRLLKENIFEAYDDVLRQWQRDGIIETIPEDEISNPGHYLPHRPVIKPSSATTKVRPVFHASFKRPGNASLNECLSVGPSLSELIPPLLLRFRTGAIGVIADIKQAFLQLSVRPEDRDFLRLLWWNVKDRSKLEFFRHCRVVFGVTSSPFLLNACIRHHLSLTEYQLESLQTTVEKLKRGFYVDNFTTSVDSQEELEQFNIQIMETMNAASFELRCWAHTGVRDQESQNVLGIKGDTETDELYCVCPQVDIGFSEIVSKRKLLSIVNMDYNQ</sequence>
<keyword evidence="2" id="KW-1185">Reference proteome</keyword>
<gene>
    <name evidence="1" type="ORF">AVEN_248355_1</name>
</gene>
<evidence type="ECO:0000313" key="1">
    <source>
        <dbReference type="EMBL" id="GBN28345.1"/>
    </source>
</evidence>
<proteinExistence type="predicted"/>
<dbReference type="GO" id="GO:0071897">
    <property type="term" value="P:DNA biosynthetic process"/>
    <property type="evidence" value="ECO:0007669"/>
    <property type="project" value="UniProtKB-ARBA"/>
</dbReference>
<dbReference type="AlphaFoldDB" id="A0A4Y2MMH6"/>
<dbReference type="EMBL" id="BGPR01007630">
    <property type="protein sequence ID" value="GBN28345.1"/>
    <property type="molecule type" value="Genomic_DNA"/>
</dbReference>
<reference evidence="1 2" key="1">
    <citation type="journal article" date="2019" name="Sci. Rep.">
        <title>Orb-weaving spider Araneus ventricosus genome elucidates the spidroin gene catalogue.</title>
        <authorList>
            <person name="Kono N."/>
            <person name="Nakamura H."/>
            <person name="Ohtoshi R."/>
            <person name="Moran D.A.P."/>
            <person name="Shinohara A."/>
            <person name="Yoshida Y."/>
            <person name="Fujiwara M."/>
            <person name="Mori M."/>
            <person name="Tomita M."/>
            <person name="Arakawa K."/>
        </authorList>
    </citation>
    <scope>NUCLEOTIDE SEQUENCE [LARGE SCALE GENOMIC DNA]</scope>
</reference>
<evidence type="ECO:0000313" key="2">
    <source>
        <dbReference type="Proteomes" id="UP000499080"/>
    </source>
</evidence>
<evidence type="ECO:0008006" key="3">
    <source>
        <dbReference type="Google" id="ProtNLM"/>
    </source>
</evidence>
<dbReference type="OrthoDB" id="6425092at2759"/>
<dbReference type="InterPro" id="IPR043502">
    <property type="entry name" value="DNA/RNA_pol_sf"/>
</dbReference>
<name>A0A4Y2MMH6_ARAVE</name>
<dbReference type="PANTHER" id="PTHR47331">
    <property type="entry name" value="PHD-TYPE DOMAIN-CONTAINING PROTEIN"/>
    <property type="match status" value="1"/>
</dbReference>
<accession>A0A4Y2MMH6</accession>
<dbReference type="PANTHER" id="PTHR47331:SF1">
    <property type="entry name" value="GAG-LIKE PROTEIN"/>
    <property type="match status" value="1"/>
</dbReference>
<dbReference type="Proteomes" id="UP000499080">
    <property type="component" value="Unassembled WGS sequence"/>
</dbReference>
<organism evidence="1 2">
    <name type="scientific">Araneus ventricosus</name>
    <name type="common">Orbweaver spider</name>
    <name type="synonym">Epeira ventricosa</name>
    <dbReference type="NCBI Taxonomy" id="182803"/>
    <lineage>
        <taxon>Eukaryota</taxon>
        <taxon>Metazoa</taxon>
        <taxon>Ecdysozoa</taxon>
        <taxon>Arthropoda</taxon>
        <taxon>Chelicerata</taxon>
        <taxon>Arachnida</taxon>
        <taxon>Araneae</taxon>
        <taxon>Araneomorphae</taxon>
        <taxon>Entelegynae</taxon>
        <taxon>Araneoidea</taxon>
        <taxon>Araneidae</taxon>
        <taxon>Araneus</taxon>
    </lineage>
</organism>